<dbReference type="InterPro" id="IPR003594">
    <property type="entry name" value="HATPase_dom"/>
</dbReference>
<dbReference type="NCBIfam" id="TIGR00229">
    <property type="entry name" value="sensory_box"/>
    <property type="match status" value="2"/>
</dbReference>
<evidence type="ECO:0000259" key="7">
    <source>
        <dbReference type="PROSITE" id="PS50112"/>
    </source>
</evidence>
<keyword evidence="3" id="KW-0597">Phosphoprotein</keyword>
<reference evidence="9 10" key="1">
    <citation type="submission" date="2020-03" db="EMBL/GenBank/DDBJ databases">
        <title>Genomic Encyclopedia of Type Strains, Phase IV (KMG-IV): sequencing the most valuable type-strain genomes for metagenomic binning, comparative biology and taxonomic classification.</title>
        <authorList>
            <person name="Goeker M."/>
        </authorList>
    </citation>
    <scope>NUCLEOTIDE SEQUENCE [LARGE SCALE GENOMIC DNA]</scope>
    <source>
        <strain evidence="9 10">DSM 29762</strain>
    </source>
</reference>
<dbReference type="Gene3D" id="3.30.450.20">
    <property type="entry name" value="PAS domain"/>
    <property type="match status" value="4"/>
</dbReference>
<dbReference type="SUPFAM" id="SSF55874">
    <property type="entry name" value="ATPase domain of HSP90 chaperone/DNA topoisomerase II/histidine kinase"/>
    <property type="match status" value="1"/>
</dbReference>
<feature type="domain" description="PAC" evidence="8">
    <location>
        <begin position="332"/>
        <end position="384"/>
    </location>
</feature>
<dbReference type="PANTHER" id="PTHR43304">
    <property type="entry name" value="PHYTOCHROME-LIKE PROTEIN CPH1"/>
    <property type="match status" value="1"/>
</dbReference>
<dbReference type="PROSITE" id="PS50112">
    <property type="entry name" value="PAS"/>
    <property type="match status" value="1"/>
</dbReference>
<evidence type="ECO:0000313" key="10">
    <source>
        <dbReference type="Proteomes" id="UP000590442"/>
    </source>
</evidence>
<dbReference type="InterPro" id="IPR013656">
    <property type="entry name" value="PAS_4"/>
</dbReference>
<name>A0A846QTY8_9FLAO</name>
<dbReference type="SUPFAM" id="SSF55785">
    <property type="entry name" value="PYP-like sensor domain (PAS domain)"/>
    <property type="match status" value="3"/>
</dbReference>
<dbReference type="InterPro" id="IPR001610">
    <property type="entry name" value="PAC"/>
</dbReference>
<feature type="domain" description="PAC" evidence="8">
    <location>
        <begin position="206"/>
        <end position="257"/>
    </location>
</feature>
<dbReference type="PRINTS" id="PR00344">
    <property type="entry name" value="BCTRLSENSOR"/>
</dbReference>
<evidence type="ECO:0000259" key="6">
    <source>
        <dbReference type="PROSITE" id="PS50109"/>
    </source>
</evidence>
<keyword evidence="4" id="KW-0808">Transferase</keyword>
<dbReference type="EC" id="2.7.13.3" evidence="2"/>
<evidence type="ECO:0000256" key="3">
    <source>
        <dbReference type="ARBA" id="ARBA00022553"/>
    </source>
</evidence>
<feature type="domain" description="Histidine kinase" evidence="6">
    <location>
        <begin position="402"/>
        <end position="615"/>
    </location>
</feature>
<dbReference type="InterPro" id="IPR000700">
    <property type="entry name" value="PAS-assoc_C"/>
</dbReference>
<dbReference type="PROSITE" id="PS50109">
    <property type="entry name" value="HIS_KIN"/>
    <property type="match status" value="1"/>
</dbReference>
<dbReference type="GO" id="GO:0004673">
    <property type="term" value="F:protein histidine kinase activity"/>
    <property type="evidence" value="ECO:0007669"/>
    <property type="project" value="UniProtKB-EC"/>
</dbReference>
<gene>
    <name evidence="9" type="ORF">GGR42_001159</name>
</gene>
<dbReference type="InterPro" id="IPR000014">
    <property type="entry name" value="PAS"/>
</dbReference>
<dbReference type="PROSITE" id="PS50113">
    <property type="entry name" value="PAC"/>
    <property type="match status" value="3"/>
</dbReference>
<dbReference type="AlphaFoldDB" id="A0A846QTY8"/>
<dbReference type="InterPro" id="IPR052162">
    <property type="entry name" value="Sensor_kinase/Photoreceptor"/>
</dbReference>
<protein>
    <recommendedName>
        <fullName evidence="2">histidine kinase</fullName>
        <ecNumber evidence="2">2.7.13.3</ecNumber>
    </recommendedName>
</protein>
<dbReference type="SMART" id="SM00387">
    <property type="entry name" value="HATPase_c"/>
    <property type="match status" value="1"/>
</dbReference>
<dbReference type="InterPro" id="IPR036890">
    <property type="entry name" value="HATPase_C_sf"/>
</dbReference>
<dbReference type="Pfam" id="PF13426">
    <property type="entry name" value="PAS_9"/>
    <property type="match status" value="2"/>
</dbReference>
<organism evidence="9 10">
    <name type="scientific">Saonia flava</name>
    <dbReference type="NCBI Taxonomy" id="523696"/>
    <lineage>
        <taxon>Bacteria</taxon>
        <taxon>Pseudomonadati</taxon>
        <taxon>Bacteroidota</taxon>
        <taxon>Flavobacteriia</taxon>
        <taxon>Flavobacteriales</taxon>
        <taxon>Flavobacteriaceae</taxon>
        <taxon>Saonia</taxon>
    </lineage>
</organism>
<dbReference type="SMART" id="SM00091">
    <property type="entry name" value="PAS"/>
    <property type="match status" value="2"/>
</dbReference>
<dbReference type="Pfam" id="PF02518">
    <property type="entry name" value="HATPase_c"/>
    <property type="match status" value="1"/>
</dbReference>
<feature type="domain" description="PAC" evidence="8">
    <location>
        <begin position="78"/>
        <end position="130"/>
    </location>
</feature>
<evidence type="ECO:0000256" key="5">
    <source>
        <dbReference type="ARBA" id="ARBA00022777"/>
    </source>
</evidence>
<dbReference type="Pfam" id="PF08448">
    <property type="entry name" value="PAS_4"/>
    <property type="match status" value="1"/>
</dbReference>
<sequence>MLSEFQVNVNDYLIKQLPTSTAFLNRKLEVLYASDKWYKEFNLSPKNVIGENISILFKAKNPEWEQTLKQCLDGKSGKNGIVSFFDKSNKEKWFEYNNASWYDDQENVIGVIVQTKDITEKIHAEQKLKKLELLLKEKSEIAKIGSWELRIADNKVTWCDITKKIHEVPKNYMPDVDTSINFYKNGFSRNTISMAVFHAINNGTPWNEKLQMITAKGKELWVIAAGKPVYEGEKLVSIIGTFQDITAQVESEMKAKENEHLLTTLVDNLPINIYFKDLESRKVFVNKSECEYLGMPQNKLLGKNDFQLYNKEIAQISRNEDLEVMHNLEPILGMETTNIKKNGEKTTFITSKIPLKGEDGNAYGLVGFSMDITPMKQKEEELRNLINVTSLQNKKLINFAHIVSHNLRSHSANFSMLLDFFVNEENEKEKQNIIGMLVDASDNLLETLDNLNDVVAINTNINLDKKSVNLSKKIDSVQKNLIAFLQGNDAIIENKVPNDINIKVVPAYIESILMNFITNSVKYKDPNRKPIVSLKAKKLENYTLLSISDNGLGIDLNKYGDKLFGMYKTFHNHSDAKGIGLYITKNQIEAMNGYVTTQSEVGKGTTFNIYFNENN</sequence>
<feature type="domain" description="PAS" evidence="7">
    <location>
        <begin position="258"/>
        <end position="312"/>
    </location>
</feature>
<comment type="caution">
    <text evidence="9">The sequence shown here is derived from an EMBL/GenBank/DDBJ whole genome shotgun (WGS) entry which is preliminary data.</text>
</comment>
<dbReference type="SMART" id="SM00086">
    <property type="entry name" value="PAC"/>
    <property type="match status" value="3"/>
</dbReference>
<evidence type="ECO:0000256" key="1">
    <source>
        <dbReference type="ARBA" id="ARBA00000085"/>
    </source>
</evidence>
<evidence type="ECO:0000256" key="4">
    <source>
        <dbReference type="ARBA" id="ARBA00022679"/>
    </source>
</evidence>
<keyword evidence="5" id="KW-0418">Kinase</keyword>
<comment type="catalytic activity">
    <reaction evidence="1">
        <text>ATP + protein L-histidine = ADP + protein N-phospho-L-histidine.</text>
        <dbReference type="EC" id="2.7.13.3"/>
    </reaction>
</comment>
<accession>A0A846QTY8</accession>
<dbReference type="InterPro" id="IPR004358">
    <property type="entry name" value="Sig_transdc_His_kin-like_C"/>
</dbReference>
<evidence type="ECO:0000313" key="9">
    <source>
        <dbReference type="EMBL" id="NJB70697.1"/>
    </source>
</evidence>
<proteinExistence type="predicted"/>
<dbReference type="EMBL" id="JAATJJ010000001">
    <property type="protein sequence ID" value="NJB70697.1"/>
    <property type="molecule type" value="Genomic_DNA"/>
</dbReference>
<dbReference type="InterPro" id="IPR005467">
    <property type="entry name" value="His_kinase_dom"/>
</dbReference>
<dbReference type="Gene3D" id="3.30.565.10">
    <property type="entry name" value="Histidine kinase-like ATPase, C-terminal domain"/>
    <property type="match status" value="1"/>
</dbReference>
<dbReference type="Proteomes" id="UP000590442">
    <property type="component" value="Unassembled WGS sequence"/>
</dbReference>
<evidence type="ECO:0000256" key="2">
    <source>
        <dbReference type="ARBA" id="ARBA00012438"/>
    </source>
</evidence>
<evidence type="ECO:0000259" key="8">
    <source>
        <dbReference type="PROSITE" id="PS50113"/>
    </source>
</evidence>
<keyword evidence="10" id="KW-1185">Reference proteome</keyword>
<dbReference type="PANTHER" id="PTHR43304:SF1">
    <property type="entry name" value="PAC DOMAIN-CONTAINING PROTEIN"/>
    <property type="match status" value="1"/>
</dbReference>
<dbReference type="RefSeq" id="WP_167961729.1">
    <property type="nucleotide sequence ID" value="NZ_JAATJJ010000001.1"/>
</dbReference>
<dbReference type="CDD" id="cd00130">
    <property type="entry name" value="PAS"/>
    <property type="match status" value="2"/>
</dbReference>
<dbReference type="InterPro" id="IPR035965">
    <property type="entry name" value="PAS-like_dom_sf"/>
</dbReference>